<dbReference type="PANTHER" id="PTHR18847">
    <property type="entry name" value="20 KD NUCLEAR CAP BINDING PROTEIN"/>
    <property type="match status" value="1"/>
</dbReference>
<comment type="similarity">
    <text evidence="2 8">Belongs to the RRM NCBP2 family.</text>
</comment>
<dbReference type="Pfam" id="PF00076">
    <property type="entry name" value="RRM_1"/>
    <property type="match status" value="1"/>
</dbReference>
<evidence type="ECO:0000256" key="7">
    <source>
        <dbReference type="PROSITE-ProRule" id="PRU00176"/>
    </source>
</evidence>
<feature type="compositionally biased region" description="Basic and acidic residues" evidence="9">
    <location>
        <begin position="169"/>
        <end position="186"/>
    </location>
</feature>
<organism evidence="11 12">
    <name type="scientific">Rhodosorus marinus</name>
    <dbReference type="NCBI Taxonomy" id="101924"/>
    <lineage>
        <taxon>Eukaryota</taxon>
        <taxon>Rhodophyta</taxon>
        <taxon>Stylonematophyceae</taxon>
        <taxon>Stylonematales</taxon>
        <taxon>Stylonemataceae</taxon>
        <taxon>Rhodosorus</taxon>
    </lineage>
</organism>
<dbReference type="Proteomes" id="UP001157974">
    <property type="component" value="Unassembled WGS sequence"/>
</dbReference>
<keyword evidence="4 7" id="KW-0694">RNA-binding</keyword>
<dbReference type="SMART" id="SM00360">
    <property type="entry name" value="RRM"/>
    <property type="match status" value="1"/>
</dbReference>
<evidence type="ECO:0000256" key="8">
    <source>
        <dbReference type="RuleBase" id="RU364036"/>
    </source>
</evidence>
<accession>A0AAV8UKF7</accession>
<comment type="subcellular location">
    <subcellularLocation>
        <location evidence="1 8">Nucleus</location>
    </subcellularLocation>
</comment>
<keyword evidence="3 8" id="KW-0507">mRNA processing</keyword>
<dbReference type="CDD" id="cd12240">
    <property type="entry name" value="RRM_NCBP2"/>
    <property type="match status" value="1"/>
</dbReference>
<dbReference type="InterPro" id="IPR027157">
    <property type="entry name" value="NCBP2"/>
</dbReference>
<keyword evidence="6 8" id="KW-0539">Nucleus</keyword>
<keyword evidence="5 8" id="KW-0508">mRNA splicing</keyword>
<evidence type="ECO:0000313" key="12">
    <source>
        <dbReference type="Proteomes" id="UP001157974"/>
    </source>
</evidence>
<evidence type="ECO:0000313" key="11">
    <source>
        <dbReference type="EMBL" id="KAJ8901802.1"/>
    </source>
</evidence>
<dbReference type="PROSITE" id="PS50102">
    <property type="entry name" value="RRM"/>
    <property type="match status" value="1"/>
</dbReference>
<dbReference type="InterPro" id="IPR000504">
    <property type="entry name" value="RRM_dom"/>
</dbReference>
<evidence type="ECO:0000256" key="5">
    <source>
        <dbReference type="ARBA" id="ARBA00023187"/>
    </source>
</evidence>
<reference evidence="11 12" key="1">
    <citation type="journal article" date="2023" name="Nat. Commun.">
        <title>Origin of minicircular mitochondrial genomes in red algae.</title>
        <authorList>
            <person name="Lee Y."/>
            <person name="Cho C.H."/>
            <person name="Lee Y.M."/>
            <person name="Park S.I."/>
            <person name="Yang J.H."/>
            <person name="West J.A."/>
            <person name="Bhattacharya D."/>
            <person name="Yoon H.S."/>
        </authorList>
    </citation>
    <scope>NUCLEOTIDE SEQUENCE [LARGE SCALE GENOMIC DNA]</scope>
    <source>
        <strain evidence="11 12">CCMP1338</strain>
        <tissue evidence="11">Whole cell</tissue>
    </source>
</reference>
<name>A0AAV8UKF7_9RHOD</name>
<protein>
    <recommendedName>
        <fullName evidence="8">Nuclear cap-binding protein subunit 2</fullName>
    </recommendedName>
    <alternativeName>
        <fullName evidence="8">20 kDa nuclear cap-binding protein</fullName>
    </alternativeName>
</protein>
<dbReference type="GO" id="GO:0000339">
    <property type="term" value="F:RNA cap binding"/>
    <property type="evidence" value="ECO:0007669"/>
    <property type="project" value="InterPro"/>
</dbReference>
<evidence type="ECO:0000256" key="3">
    <source>
        <dbReference type="ARBA" id="ARBA00022664"/>
    </source>
</evidence>
<feature type="domain" description="RRM" evidence="10">
    <location>
        <begin position="36"/>
        <end position="114"/>
    </location>
</feature>
<feature type="region of interest" description="Disordered" evidence="9">
    <location>
        <begin position="162"/>
        <end position="208"/>
    </location>
</feature>
<dbReference type="Gene3D" id="3.30.70.330">
    <property type="match status" value="1"/>
</dbReference>
<dbReference type="GO" id="GO:0045292">
    <property type="term" value="P:mRNA cis splicing, via spliceosome"/>
    <property type="evidence" value="ECO:0007669"/>
    <property type="project" value="InterPro"/>
</dbReference>
<evidence type="ECO:0000256" key="6">
    <source>
        <dbReference type="ARBA" id="ARBA00023242"/>
    </source>
</evidence>
<evidence type="ECO:0000256" key="1">
    <source>
        <dbReference type="ARBA" id="ARBA00004123"/>
    </source>
</evidence>
<dbReference type="InterPro" id="IPR035979">
    <property type="entry name" value="RBD_domain_sf"/>
</dbReference>
<dbReference type="GO" id="GO:0005634">
    <property type="term" value="C:nucleus"/>
    <property type="evidence" value="ECO:0007669"/>
    <property type="project" value="UniProtKB-SubCell"/>
</dbReference>
<evidence type="ECO:0000256" key="9">
    <source>
        <dbReference type="SAM" id="MobiDB-lite"/>
    </source>
</evidence>
<feature type="compositionally biased region" description="Basic residues" evidence="9">
    <location>
        <begin position="199"/>
        <end position="208"/>
    </location>
</feature>
<dbReference type="SUPFAM" id="SSF54928">
    <property type="entry name" value="RNA-binding domain, RBD"/>
    <property type="match status" value="1"/>
</dbReference>
<proteinExistence type="inferred from homology"/>
<keyword evidence="12" id="KW-1185">Reference proteome</keyword>
<gene>
    <name evidence="11" type="ORF">NDN08_004007</name>
</gene>
<dbReference type="InterPro" id="IPR012677">
    <property type="entry name" value="Nucleotide-bd_a/b_plait_sf"/>
</dbReference>
<dbReference type="PANTHER" id="PTHR18847:SF0">
    <property type="entry name" value="NUCLEAR CAP-BINDING PROTEIN SUBUNIT 2"/>
    <property type="match status" value="1"/>
</dbReference>
<dbReference type="EMBL" id="JAMWBK010000010">
    <property type="protein sequence ID" value="KAJ8901802.1"/>
    <property type="molecule type" value="Genomic_DNA"/>
</dbReference>
<evidence type="ECO:0000256" key="4">
    <source>
        <dbReference type="ARBA" id="ARBA00022884"/>
    </source>
</evidence>
<dbReference type="AlphaFoldDB" id="A0AAV8UKF7"/>
<dbReference type="InterPro" id="IPR034148">
    <property type="entry name" value="NCBP2_RRM"/>
</dbReference>
<evidence type="ECO:0000259" key="10">
    <source>
        <dbReference type="PROSITE" id="PS50102"/>
    </source>
</evidence>
<dbReference type="GO" id="GO:0005846">
    <property type="term" value="C:nuclear cap binding complex"/>
    <property type="evidence" value="ECO:0007669"/>
    <property type="project" value="InterPro"/>
</dbReference>
<sequence length="208" mass="23553">MASLYEEFKPSRGGKYVDRRFRGSPEERAAKLAASTTLYVGNLAFYTSEDQLWTAFSRFGEVKRVIMGLDRNLKTPCGFCFVEYYRREDAQNAIWIINGVKVDDRLIRADWDVGFEPGRQYGRGRSGGQVRDDVRSTYDAGRGGYGKAAVEGYGARNGMQLWGPAGEPDAMRDDEGPGRKRGREEEPMVTDAPEDIQKRRIFRRGGNR</sequence>
<comment type="caution">
    <text evidence="11">The sequence shown here is derived from an EMBL/GenBank/DDBJ whole genome shotgun (WGS) entry which is preliminary data.</text>
</comment>
<evidence type="ECO:0000256" key="2">
    <source>
        <dbReference type="ARBA" id="ARBA00010725"/>
    </source>
</evidence>